<dbReference type="InterPro" id="IPR029044">
    <property type="entry name" value="Nucleotide-diphossugar_trans"/>
</dbReference>
<keyword evidence="3" id="KW-1185">Reference proteome</keyword>
<evidence type="ECO:0000313" key="3">
    <source>
        <dbReference type="Proteomes" id="UP001064632"/>
    </source>
</evidence>
<proteinExistence type="predicted"/>
<sequence>MSKLYLRRRGDQYSEHGAIQADSPASSETGWTRFRLSADDGLETVRFDPSAQAGIYRLRGMRWLDAATGAELLRYSAQTLRDEATGVGGVRLPGESPDALEFWTFDDDPYIEVPWPRALDGQMRSISLEVEWNCDPMSTADAAAIAMDLLGDDEAALLASVAKGDGAAGNGVLDLPSLAASQRIVFQRLAEWETRHVAQARLHEAAVTQLREHIDGLHSRALEERLRLVRAGEAARVETGIELQQLTARVDTTHAALSAQLAEVVQRLDQALQQHAAREQVLEAALRRQSEQLDELLLPPSFRVRRALKAMPSALRRIGARTVRRLRGWTDFIRIRTFMLSPLGDVEPIADAPVGTAWRSTGDDPRFALVPQQTGSPSAGWYVLRLALKPREGYAFVEPSLYVDYGVGMTEAGKVTFRLDPDKPTQDVLIKLAGDARAIRFDPSTQPCSFDATAFSLRKMTRPEAALRLVGPVLRELVRSPRHLAMAFRDALKALRAGGVAEVESRLRALHESRSRDASYACWVARFDTLSREDLARMAGQLESLATRPTFSLIVPVYNTPARWLHRCIDSVLEQTYPNWELCIADDASTQAHVRQILDEYAARDARIRVVYRERNGHISAASNSALELATGRYVALLDHDDELPAHALFLVAERLQREPDLKLIYSDEDKIDESGRRYDPYFKPDWNPDLFHSQNFVCHLGVYDTQLVRSVGGFRVGYEGSQDYDLALRCVEKLEPGQIGHIPHILYHWRSVAGSTALAAGEKSYTNDASQRALQDHFARQKQAVLVERTAQGYFRCRYALPETLPTVTLIIPTRDRVDLLRMSVQSLLERTDYPALDILIVDNQSCEARTLAYFEELKNEPRVKVLRYDEPFNFSAINNFAAKQATGEVIGLVNNDIEVIHADWLREMVSHAIRPEVGGVGAKLYYPDGRIQHAGVVVGFGGVAGHSYQRMARDYPGQMNRANLVQAMSSVTAACLLLRREVFEAVDGLDAGLQVAFNDIDFCLRILDQGLRIVWTPFAELYHHESASRGYEDSPEKLARFHREIRFMQERYGERLTQDPAYNPNLALEGEPFELAWPPRAVYSFRAGEAN</sequence>
<dbReference type="Pfam" id="PF00535">
    <property type="entry name" value="Glycos_transf_2"/>
    <property type="match status" value="2"/>
</dbReference>
<protein>
    <submittedName>
        <fullName evidence="2">Glycosyltransferase</fullName>
        <ecNumber evidence="2">2.4.-.-</ecNumber>
    </submittedName>
</protein>
<feature type="domain" description="Glycosyltransferase 2-like" evidence="1">
    <location>
        <begin position="811"/>
        <end position="987"/>
    </location>
</feature>
<dbReference type="SUPFAM" id="SSF53448">
    <property type="entry name" value="Nucleotide-diphospho-sugar transferases"/>
    <property type="match status" value="2"/>
</dbReference>
<evidence type="ECO:0000313" key="2">
    <source>
        <dbReference type="EMBL" id="UXI69213.1"/>
    </source>
</evidence>
<dbReference type="EC" id="2.4.-.-" evidence="2"/>
<dbReference type="CDD" id="cd04184">
    <property type="entry name" value="GT2_RfbC_Mx_like"/>
    <property type="match status" value="1"/>
</dbReference>
<reference evidence="2" key="1">
    <citation type="submission" date="2022-09" db="EMBL/GenBank/DDBJ databases">
        <title>Tahibacter sp. nov., isolated from a fresh water.</title>
        <authorList>
            <person name="Baek J.H."/>
            <person name="Lee J.K."/>
            <person name="Kim J.M."/>
            <person name="Jeon C.O."/>
        </authorList>
    </citation>
    <scope>NUCLEOTIDE SEQUENCE</scope>
    <source>
        <strain evidence="2">W38</strain>
    </source>
</reference>
<keyword evidence="2" id="KW-0808">Transferase</keyword>
<dbReference type="Proteomes" id="UP001064632">
    <property type="component" value="Chromosome"/>
</dbReference>
<dbReference type="PANTHER" id="PTHR43179">
    <property type="entry name" value="RHAMNOSYLTRANSFERASE WBBL"/>
    <property type="match status" value="1"/>
</dbReference>
<dbReference type="Gene3D" id="3.90.550.10">
    <property type="entry name" value="Spore Coat Polysaccharide Biosynthesis Protein SpsA, Chain A"/>
    <property type="match status" value="2"/>
</dbReference>
<name>A0ABY6BGQ7_9GAMM</name>
<organism evidence="2 3">
    <name type="scientific">Tahibacter amnicola</name>
    <dbReference type="NCBI Taxonomy" id="2976241"/>
    <lineage>
        <taxon>Bacteria</taxon>
        <taxon>Pseudomonadati</taxon>
        <taxon>Pseudomonadota</taxon>
        <taxon>Gammaproteobacteria</taxon>
        <taxon>Lysobacterales</taxon>
        <taxon>Rhodanobacteraceae</taxon>
        <taxon>Tahibacter</taxon>
    </lineage>
</organism>
<feature type="domain" description="Glycosyltransferase 2-like" evidence="1">
    <location>
        <begin position="552"/>
        <end position="698"/>
    </location>
</feature>
<gene>
    <name evidence="2" type="ORF">N4264_06080</name>
</gene>
<dbReference type="GO" id="GO:0016757">
    <property type="term" value="F:glycosyltransferase activity"/>
    <property type="evidence" value="ECO:0007669"/>
    <property type="project" value="UniProtKB-KW"/>
</dbReference>
<keyword evidence="2" id="KW-0328">Glycosyltransferase</keyword>
<dbReference type="RefSeq" id="WP_261696171.1">
    <property type="nucleotide sequence ID" value="NZ_CP104694.1"/>
</dbReference>
<accession>A0ABY6BGQ7</accession>
<dbReference type="CDD" id="cd04186">
    <property type="entry name" value="GT_2_like_c"/>
    <property type="match status" value="1"/>
</dbReference>
<evidence type="ECO:0000259" key="1">
    <source>
        <dbReference type="Pfam" id="PF00535"/>
    </source>
</evidence>
<dbReference type="InterPro" id="IPR001173">
    <property type="entry name" value="Glyco_trans_2-like"/>
</dbReference>
<dbReference type="EMBL" id="CP104694">
    <property type="protein sequence ID" value="UXI69213.1"/>
    <property type="molecule type" value="Genomic_DNA"/>
</dbReference>
<dbReference type="PANTHER" id="PTHR43179:SF7">
    <property type="entry name" value="RHAMNOSYLTRANSFERASE WBBL"/>
    <property type="match status" value="1"/>
</dbReference>